<dbReference type="Proteomes" id="UP000664096">
    <property type="component" value="Unassembled WGS sequence"/>
</dbReference>
<dbReference type="EMBL" id="JAEKJZ010000006">
    <property type="protein sequence ID" value="MBN9673357.1"/>
    <property type="molecule type" value="Genomic_DNA"/>
</dbReference>
<name>A0A939EJ53_9HYPH</name>
<comment type="caution">
    <text evidence="1">The sequence shown here is derived from an EMBL/GenBank/DDBJ whole genome shotgun (WGS) entry which is preliminary data.</text>
</comment>
<dbReference type="SUPFAM" id="SSF160379">
    <property type="entry name" value="SP0830-like"/>
    <property type="match status" value="1"/>
</dbReference>
<dbReference type="PANTHER" id="PTHR36439">
    <property type="entry name" value="BLL4334 PROTEIN"/>
    <property type="match status" value="1"/>
</dbReference>
<gene>
    <name evidence="1" type="ORF">JF539_23565</name>
</gene>
<dbReference type="PIRSF" id="PIRSF008502">
    <property type="entry name" value="UCP008502"/>
    <property type="match status" value="1"/>
</dbReference>
<dbReference type="PANTHER" id="PTHR36439:SF1">
    <property type="entry name" value="DUF1697 DOMAIN-CONTAINING PROTEIN"/>
    <property type="match status" value="1"/>
</dbReference>
<protein>
    <submittedName>
        <fullName evidence="1">DUF1697 domain-containing protein</fullName>
    </submittedName>
</protein>
<dbReference type="RefSeq" id="WP_207143189.1">
    <property type="nucleotide sequence ID" value="NZ_JAEKJZ010000006.1"/>
</dbReference>
<accession>A0A939EJ53</accession>
<evidence type="ECO:0000313" key="2">
    <source>
        <dbReference type="Proteomes" id="UP000664096"/>
    </source>
</evidence>
<reference evidence="1" key="1">
    <citation type="submission" date="2020-12" db="EMBL/GenBank/DDBJ databases">
        <title>Oil enriched cultivation method for isolating marine PHA-producing bacteria.</title>
        <authorList>
            <person name="Zheng W."/>
            <person name="Yu S."/>
            <person name="Huang Y."/>
        </authorList>
    </citation>
    <scope>NUCLEOTIDE SEQUENCE</scope>
    <source>
        <strain evidence="1">SY-2-12</strain>
    </source>
</reference>
<dbReference type="Pfam" id="PF08002">
    <property type="entry name" value="DUF1697"/>
    <property type="match status" value="1"/>
</dbReference>
<sequence length="173" mass="18491">MTVFVAFLRAVNVGGTGKIAMADLRALAEKQGFRDVSTYIQSGNLVFRTDMDRSQAHEALNSALADYFGTTPGAFLRTCDDLRTLCARNPFPDADPKQVAFVFLPEDAPPGALETMVAPDGEQAVALGSEIVVHYPKGMGRSKLKLPALKPGTARNLNTLRALLEIAGNLAGQ</sequence>
<evidence type="ECO:0000313" key="1">
    <source>
        <dbReference type="EMBL" id="MBN9673357.1"/>
    </source>
</evidence>
<dbReference type="Gene3D" id="3.30.70.1280">
    <property type="entry name" value="SP0830-like domains"/>
    <property type="match status" value="1"/>
</dbReference>
<dbReference type="AlphaFoldDB" id="A0A939EJ53"/>
<organism evidence="1 2">
    <name type="scientific">Roseibium aggregatum</name>
    <dbReference type="NCBI Taxonomy" id="187304"/>
    <lineage>
        <taxon>Bacteria</taxon>
        <taxon>Pseudomonadati</taxon>
        <taxon>Pseudomonadota</taxon>
        <taxon>Alphaproteobacteria</taxon>
        <taxon>Hyphomicrobiales</taxon>
        <taxon>Stappiaceae</taxon>
        <taxon>Roseibium</taxon>
    </lineage>
</organism>
<dbReference type="InterPro" id="IPR012545">
    <property type="entry name" value="DUF1697"/>
</dbReference>
<proteinExistence type="predicted"/>